<protein>
    <submittedName>
        <fullName evidence="8">Protease Do-like</fullName>
    </submittedName>
</protein>
<evidence type="ECO:0000256" key="3">
    <source>
        <dbReference type="ARBA" id="ARBA00022801"/>
    </source>
</evidence>
<evidence type="ECO:0000259" key="6">
    <source>
        <dbReference type="Pfam" id="PF13180"/>
    </source>
</evidence>
<dbReference type="GO" id="GO:0004252">
    <property type="term" value="F:serine-type endopeptidase activity"/>
    <property type="evidence" value="ECO:0007669"/>
    <property type="project" value="InterPro"/>
</dbReference>
<dbReference type="GO" id="GO:0006508">
    <property type="term" value="P:proteolysis"/>
    <property type="evidence" value="ECO:0007669"/>
    <property type="project" value="UniProtKB-KW"/>
</dbReference>
<evidence type="ECO:0000313" key="9">
    <source>
        <dbReference type="Proteomes" id="UP001472866"/>
    </source>
</evidence>
<dbReference type="Proteomes" id="UP001472866">
    <property type="component" value="Chromosome 02"/>
</dbReference>
<dbReference type="FunFam" id="2.40.10.10:FF:000012">
    <property type="entry name" value="protease Do-like 9"/>
    <property type="match status" value="1"/>
</dbReference>
<dbReference type="Pfam" id="PF13365">
    <property type="entry name" value="Trypsin_2"/>
    <property type="match status" value="1"/>
</dbReference>
<proteinExistence type="inferred from homology"/>
<dbReference type="InterPro" id="IPR046449">
    <property type="entry name" value="DEGP_PDZ_sf"/>
</dbReference>
<evidence type="ECO:0000256" key="1">
    <source>
        <dbReference type="ARBA" id="ARBA00010541"/>
    </source>
</evidence>
<dbReference type="InterPro" id="IPR001478">
    <property type="entry name" value="PDZ"/>
</dbReference>
<keyword evidence="9" id="KW-1185">Reference proteome</keyword>
<keyword evidence="4" id="KW-0720">Serine protease</keyword>
<dbReference type="AlphaFoldDB" id="A0AAX4P2W1"/>
<dbReference type="PANTHER" id="PTHR45980:SF18">
    <property type="entry name" value="PROTEASE DO-LIKE 9"/>
    <property type="match status" value="1"/>
</dbReference>
<dbReference type="InterPro" id="IPR036034">
    <property type="entry name" value="PDZ_sf"/>
</dbReference>
<feature type="region of interest" description="Disordered" evidence="5">
    <location>
        <begin position="1"/>
        <end position="44"/>
    </location>
</feature>
<dbReference type="InterPro" id="IPR001940">
    <property type="entry name" value="Peptidase_S1C"/>
</dbReference>
<gene>
    <name evidence="8" type="ORF">HKI87_02g18500</name>
</gene>
<dbReference type="Pfam" id="PF13180">
    <property type="entry name" value="PDZ_2"/>
    <property type="match status" value="1"/>
</dbReference>
<dbReference type="InterPro" id="IPR043504">
    <property type="entry name" value="Peptidase_S1_PA_chymotrypsin"/>
</dbReference>
<dbReference type="Gene3D" id="3.20.190.20">
    <property type="match status" value="1"/>
</dbReference>
<dbReference type="PRINTS" id="PR00834">
    <property type="entry name" value="PROTEASES2C"/>
</dbReference>
<organism evidence="8 9">
    <name type="scientific">Chloropicon roscoffensis</name>
    <dbReference type="NCBI Taxonomy" id="1461544"/>
    <lineage>
        <taxon>Eukaryota</taxon>
        <taxon>Viridiplantae</taxon>
        <taxon>Chlorophyta</taxon>
        <taxon>Chloropicophyceae</taxon>
        <taxon>Chloropicales</taxon>
        <taxon>Chloropicaceae</taxon>
        <taxon>Chloropicon</taxon>
    </lineage>
</organism>
<feature type="domain" description="Protease Do-like PDZ" evidence="7">
    <location>
        <begin position="403"/>
        <end position="550"/>
    </location>
</feature>
<sequence>MMMPPRGRNGRLPRRPCPAVRGDEPTTNLAPGTTAGSVTTDSSEQDWEHWADQIDSLVETPGQRAEMSSDLLDAVVKVYCLHSEPNFSLPWQRARQYSSFSTGFVIDSPNGASGGGERWLLTNAHSVQYHTQVKVKKRGDDRKYVAKVLCTCREGDMALLTVEDDAFWNGVVPLKFGPLPRLQDDAVVVGYPIGGDTISVTSGVVSRIEVTSYVHGSRELLGIQIDAAINSGNSGGPVFDREGRCCGIAFQSYDADAAENIGWIIPTPVVAHFLAEYARTKEFPGFPVLGVYFQRLESEALRAKHGLAKDHKGIMIRAIEPTSCSHGVLREGDVLLEFEGTEIACDGTIPFRKGERIAFGHLISQKFIGDTATVTVLRGGEKLDVSLTLGGVTRVVPLGMDVDNPPYLVVGGLVFTVVTVLYLRSEFGEDFERNSPVRLLNTMYSMAETEDRQVVVLSQILASDATTGYEPDDFYNLRVHSFNGQKVENLAALADMVEECLGGLGPGEGEGEYVEFEVGEHYKELIVLEKSKVAKATKDIMQQHSIPHAMKR</sequence>
<dbReference type="Pfam" id="PF17815">
    <property type="entry name" value="PDZ_3"/>
    <property type="match status" value="1"/>
</dbReference>
<dbReference type="SUPFAM" id="SSF50494">
    <property type="entry name" value="Trypsin-like serine proteases"/>
    <property type="match status" value="1"/>
</dbReference>
<keyword evidence="2 8" id="KW-0645">Protease</keyword>
<evidence type="ECO:0000256" key="4">
    <source>
        <dbReference type="ARBA" id="ARBA00022825"/>
    </source>
</evidence>
<dbReference type="InterPro" id="IPR009003">
    <property type="entry name" value="Peptidase_S1_PA"/>
</dbReference>
<feature type="domain" description="PDZ" evidence="6">
    <location>
        <begin position="287"/>
        <end position="389"/>
    </location>
</feature>
<accession>A0AAX4P2W1</accession>
<dbReference type="SUPFAM" id="SSF50156">
    <property type="entry name" value="PDZ domain-like"/>
    <property type="match status" value="1"/>
</dbReference>
<dbReference type="InterPro" id="IPR041517">
    <property type="entry name" value="DEGP_PDZ"/>
</dbReference>
<evidence type="ECO:0000313" key="8">
    <source>
        <dbReference type="EMBL" id="WZN60321.1"/>
    </source>
</evidence>
<dbReference type="PANTHER" id="PTHR45980">
    <property type="match status" value="1"/>
</dbReference>
<dbReference type="Gene3D" id="2.30.42.10">
    <property type="match status" value="1"/>
</dbReference>
<evidence type="ECO:0000256" key="2">
    <source>
        <dbReference type="ARBA" id="ARBA00022670"/>
    </source>
</evidence>
<evidence type="ECO:0000259" key="7">
    <source>
        <dbReference type="Pfam" id="PF17815"/>
    </source>
</evidence>
<evidence type="ECO:0000256" key="5">
    <source>
        <dbReference type="SAM" id="MobiDB-lite"/>
    </source>
</evidence>
<name>A0AAX4P2W1_9CHLO</name>
<feature type="compositionally biased region" description="Polar residues" evidence="5">
    <location>
        <begin position="25"/>
        <end position="42"/>
    </location>
</feature>
<reference evidence="8 9" key="1">
    <citation type="submission" date="2024-03" db="EMBL/GenBank/DDBJ databases">
        <title>Complete genome sequence of the green alga Chloropicon roscoffensis RCC1871.</title>
        <authorList>
            <person name="Lemieux C."/>
            <person name="Pombert J.-F."/>
            <person name="Otis C."/>
            <person name="Turmel M."/>
        </authorList>
    </citation>
    <scope>NUCLEOTIDE SEQUENCE [LARGE SCALE GENOMIC DNA]</scope>
    <source>
        <strain evidence="8 9">RCC1871</strain>
    </source>
</reference>
<comment type="similarity">
    <text evidence="1">Belongs to the peptidase S1C family.</text>
</comment>
<dbReference type="EMBL" id="CP151502">
    <property type="protein sequence ID" value="WZN60321.1"/>
    <property type="molecule type" value="Genomic_DNA"/>
</dbReference>
<keyword evidence="3" id="KW-0378">Hydrolase</keyword>
<dbReference type="Gene3D" id="2.40.10.10">
    <property type="entry name" value="Trypsin-like serine proteases"/>
    <property type="match status" value="2"/>
</dbReference>